<gene>
    <name evidence="1" type="ORF">AAF712_007466</name>
</gene>
<evidence type="ECO:0000313" key="1">
    <source>
        <dbReference type="EMBL" id="KAL0065555.1"/>
    </source>
</evidence>
<protein>
    <recommendedName>
        <fullName evidence="3">F-box domain-containing protein</fullName>
    </recommendedName>
</protein>
<dbReference type="InterPro" id="IPR032675">
    <property type="entry name" value="LRR_dom_sf"/>
</dbReference>
<dbReference type="Proteomes" id="UP001437256">
    <property type="component" value="Unassembled WGS sequence"/>
</dbReference>
<evidence type="ECO:0000313" key="2">
    <source>
        <dbReference type="Proteomes" id="UP001437256"/>
    </source>
</evidence>
<evidence type="ECO:0008006" key="3">
    <source>
        <dbReference type="Google" id="ProtNLM"/>
    </source>
</evidence>
<accession>A0ABR2ZW66</accession>
<reference evidence="1 2" key="1">
    <citation type="submission" date="2024-05" db="EMBL/GenBank/DDBJ databases">
        <title>A draft genome resource for the thread blight pathogen Marasmius tenuissimus strain MS-2.</title>
        <authorList>
            <person name="Yulfo-Soto G.E."/>
            <person name="Baruah I.K."/>
            <person name="Amoako-Attah I."/>
            <person name="Bukari Y."/>
            <person name="Meinhardt L.W."/>
            <person name="Bailey B.A."/>
            <person name="Cohen S.P."/>
        </authorList>
    </citation>
    <scope>NUCLEOTIDE SEQUENCE [LARGE SCALE GENOMIC DNA]</scope>
    <source>
        <strain evidence="1 2">MS-2</strain>
    </source>
</reference>
<comment type="caution">
    <text evidence="1">The sequence shown here is derived from an EMBL/GenBank/DDBJ whole genome shotgun (WGS) entry which is preliminary data.</text>
</comment>
<dbReference type="EMBL" id="JBBXMP010000046">
    <property type="protein sequence ID" value="KAL0065555.1"/>
    <property type="molecule type" value="Genomic_DNA"/>
</dbReference>
<dbReference type="Gene3D" id="3.80.10.10">
    <property type="entry name" value="Ribonuclease Inhibitor"/>
    <property type="match status" value="1"/>
</dbReference>
<organism evidence="1 2">
    <name type="scientific">Marasmius tenuissimus</name>
    <dbReference type="NCBI Taxonomy" id="585030"/>
    <lineage>
        <taxon>Eukaryota</taxon>
        <taxon>Fungi</taxon>
        <taxon>Dikarya</taxon>
        <taxon>Basidiomycota</taxon>
        <taxon>Agaricomycotina</taxon>
        <taxon>Agaricomycetes</taxon>
        <taxon>Agaricomycetidae</taxon>
        <taxon>Agaricales</taxon>
        <taxon>Marasmiineae</taxon>
        <taxon>Marasmiaceae</taxon>
        <taxon>Marasmius</taxon>
    </lineage>
</organism>
<name>A0ABR2ZW66_9AGAR</name>
<sequence>MDERYKDLSLHQLEGNMVDYLLHLSSPFIMHRVRTLRLRPYFMQQLQEAQVAGLLGEGLYNEIIRRLENLLLNFTHLRECHIAWYSNDTHLFHGVATRNLLQKAISSSTRLRMLSLVLSLSKLEGLLTPDVRAATSDLDELEISILPDDGLELPCPPLEQVVVDSLIPFISRSQRRLIVFAFGASIPLDFSSLFHGLTDLPHLRLQHLSLSIPCVTPHLGTPHALSSFLNAHSQSLTRLALHGSHIETSERRKGQANHPDLANWLESSLLSFDDDANLPSLEHFTFSTSFLPIDTAISCVRRYARSSSFTSLDLTGRYMSYQQVKKLFSGTEMVLRKVRLGTVSLSPELVDLMAEKLPKLEEVDLWIRDVRPHKNDVPVYGLGGTTTKGGLGRAKRQVQVQNRLV</sequence>
<proteinExistence type="predicted"/>
<keyword evidence="2" id="KW-1185">Reference proteome</keyword>